<dbReference type="Proteomes" id="UP000005631">
    <property type="component" value="Chromosome"/>
</dbReference>
<organism evidence="1 2">
    <name type="scientific">Owenweeksia hongkongensis (strain DSM 17368 / CIP 108786 / JCM 12287 / NRRL B-23963 / UST20020801)</name>
    <dbReference type="NCBI Taxonomy" id="926562"/>
    <lineage>
        <taxon>Bacteria</taxon>
        <taxon>Pseudomonadati</taxon>
        <taxon>Bacteroidota</taxon>
        <taxon>Flavobacteriia</taxon>
        <taxon>Flavobacteriales</taxon>
        <taxon>Owenweeksiaceae</taxon>
        <taxon>Owenweeksia</taxon>
    </lineage>
</organism>
<evidence type="ECO:0000313" key="2">
    <source>
        <dbReference type="Proteomes" id="UP000005631"/>
    </source>
</evidence>
<protein>
    <submittedName>
        <fullName evidence="1">Uncharacterized protein</fullName>
    </submittedName>
</protein>
<accession>G8R3U8</accession>
<dbReference type="EMBL" id="CP003156">
    <property type="protein sequence ID" value="AEV34185.1"/>
    <property type="molecule type" value="Genomic_DNA"/>
</dbReference>
<keyword evidence="2" id="KW-1185">Reference proteome</keyword>
<dbReference type="KEGG" id="oho:Oweho_3234"/>
<sequence length="92" mass="10787">MTHHFILIDQDHFTTKKQLDADIKSLFATHDRKLLTSDRLKDEFVQNIKSSIQILEDSYPRCKPLRVDHAVWPTHQSINVFGVARMIINKCK</sequence>
<evidence type="ECO:0000313" key="1">
    <source>
        <dbReference type="EMBL" id="AEV34185.1"/>
    </source>
</evidence>
<name>G8R3U8_OWEHD</name>
<proteinExistence type="predicted"/>
<dbReference type="STRING" id="926562.Oweho_3234"/>
<dbReference type="RefSeq" id="WP_014203532.1">
    <property type="nucleotide sequence ID" value="NC_016599.1"/>
</dbReference>
<gene>
    <name evidence="1" type="ordered locus">Oweho_3234</name>
</gene>
<dbReference type="AlphaFoldDB" id="G8R3U8"/>
<reference evidence="1 2" key="1">
    <citation type="journal article" date="2012" name="Stand. Genomic Sci.">
        <title>Genome sequence of the orange-pigmented seawater bacterium Owenweeksia hongkongensis type strain (UST20020801(T)).</title>
        <authorList>
            <person name="Riedel T."/>
            <person name="Held B."/>
            <person name="Nolan M."/>
            <person name="Lucas S."/>
            <person name="Lapidus A."/>
            <person name="Tice H."/>
            <person name="Del Rio T.G."/>
            <person name="Cheng J.F."/>
            <person name="Han C."/>
            <person name="Tapia R."/>
            <person name="Goodwin L.A."/>
            <person name="Pitluck S."/>
            <person name="Liolios K."/>
            <person name="Mavromatis K."/>
            <person name="Pagani I."/>
            <person name="Ivanova N."/>
            <person name="Mikhailova N."/>
            <person name="Pati A."/>
            <person name="Chen A."/>
            <person name="Palaniappan K."/>
            <person name="Rohde M."/>
            <person name="Tindall B.J."/>
            <person name="Detter J.C."/>
            <person name="Goker M."/>
            <person name="Woyke T."/>
            <person name="Bristow J."/>
            <person name="Eisen J.A."/>
            <person name="Markowitz V."/>
            <person name="Hugenholtz P."/>
            <person name="Klenk H.P."/>
            <person name="Kyrpides N.C."/>
        </authorList>
    </citation>
    <scope>NUCLEOTIDE SEQUENCE</scope>
    <source>
        <strain evidence="2">DSM 17368 / JCM 12287 / NRRL B-23963</strain>
    </source>
</reference>
<dbReference type="HOGENOM" id="CLU_2410430_0_0_10"/>